<protein>
    <submittedName>
        <fullName evidence="2 4">Uncharacterized protein</fullName>
    </submittedName>
</protein>
<reference evidence="4" key="1">
    <citation type="submission" date="2016-06" db="UniProtKB">
        <authorList>
            <consortium name="WormBaseParasite"/>
        </authorList>
    </citation>
    <scope>IDENTIFICATION</scope>
</reference>
<dbReference type="EMBL" id="UYRT01004169">
    <property type="protein sequence ID" value="VDK35751.1"/>
    <property type="molecule type" value="Genomic_DNA"/>
</dbReference>
<evidence type="ECO:0000313" key="2">
    <source>
        <dbReference type="EMBL" id="VDK35751.1"/>
    </source>
</evidence>
<evidence type="ECO:0000313" key="4">
    <source>
        <dbReference type="WBParaSite" id="GPUH_0000267701-mRNA-1"/>
    </source>
</evidence>
<reference evidence="2 3" key="2">
    <citation type="submission" date="2018-11" db="EMBL/GenBank/DDBJ databases">
        <authorList>
            <consortium name="Pathogen Informatics"/>
        </authorList>
    </citation>
    <scope>NUCLEOTIDE SEQUENCE [LARGE SCALE GENOMIC DNA]</scope>
</reference>
<feature type="compositionally biased region" description="Polar residues" evidence="1">
    <location>
        <begin position="138"/>
        <end position="147"/>
    </location>
</feature>
<evidence type="ECO:0000256" key="1">
    <source>
        <dbReference type="SAM" id="MobiDB-lite"/>
    </source>
</evidence>
<accession>A0A183D1T1</accession>
<keyword evidence="3" id="KW-1185">Reference proteome</keyword>
<name>A0A183D1T1_9BILA</name>
<gene>
    <name evidence="2" type="ORF">GPUH_LOCUS2672</name>
</gene>
<dbReference type="AlphaFoldDB" id="A0A183D1T1"/>
<feature type="region of interest" description="Disordered" evidence="1">
    <location>
        <begin position="80"/>
        <end position="147"/>
    </location>
</feature>
<feature type="compositionally biased region" description="Basic residues" evidence="1">
    <location>
        <begin position="116"/>
        <end position="126"/>
    </location>
</feature>
<organism evidence="4">
    <name type="scientific">Gongylonema pulchrum</name>
    <dbReference type="NCBI Taxonomy" id="637853"/>
    <lineage>
        <taxon>Eukaryota</taxon>
        <taxon>Metazoa</taxon>
        <taxon>Ecdysozoa</taxon>
        <taxon>Nematoda</taxon>
        <taxon>Chromadorea</taxon>
        <taxon>Rhabditida</taxon>
        <taxon>Spirurina</taxon>
        <taxon>Spiruromorpha</taxon>
        <taxon>Spiruroidea</taxon>
        <taxon>Gongylonematidae</taxon>
        <taxon>Gongylonema</taxon>
    </lineage>
</organism>
<dbReference type="Proteomes" id="UP000271098">
    <property type="component" value="Unassembled WGS sequence"/>
</dbReference>
<dbReference type="WBParaSite" id="GPUH_0000267701-mRNA-1">
    <property type="protein sequence ID" value="GPUH_0000267701-mRNA-1"/>
    <property type="gene ID" value="GPUH_0000267701"/>
</dbReference>
<sequence>MKFAGRLKKMRQKVLPHVRTEHDVIRPRFVRSATSAQPTLSTALAKNLSDLTEVHLLPLEVQIEKTPKFTLDPHAIRSIEEDDEGTELIVGDGNENNDNDNKRDFQISQADDELKRKRSRLSKQPRRYQSEDICLDVDSQQDPGSSK</sequence>
<evidence type="ECO:0000313" key="3">
    <source>
        <dbReference type="Proteomes" id="UP000271098"/>
    </source>
</evidence>
<proteinExistence type="predicted"/>